<protein>
    <submittedName>
        <fullName evidence="1">HD domain-containing protein</fullName>
    </submittedName>
</protein>
<proteinExistence type="predicted"/>
<evidence type="ECO:0000313" key="1">
    <source>
        <dbReference type="EMBL" id="QTA38155.1"/>
    </source>
</evidence>
<reference evidence="1 2" key="1">
    <citation type="submission" date="2021-03" db="EMBL/GenBank/DDBJ databases">
        <title>Thermosipho ferrireducens sp.nov., an anaerobic thermophilic iron-reducing bacterium isolated from a deep-sea hydrothermal sulfide deposits.</title>
        <authorList>
            <person name="Zeng X."/>
            <person name="Chen Y."/>
            <person name="Shao Z."/>
        </authorList>
    </citation>
    <scope>NUCLEOTIDE SEQUENCE [LARGE SCALE GENOMIC DNA]</scope>
    <source>
        <strain evidence="1 2">JL129W03</strain>
    </source>
</reference>
<dbReference type="EMBL" id="CP071446">
    <property type="protein sequence ID" value="QTA38155.1"/>
    <property type="molecule type" value="Genomic_DNA"/>
</dbReference>
<keyword evidence="2" id="KW-1185">Reference proteome</keyword>
<sequence length="350" mass="40528">MGYGKFLFMLNNLFTIQRWNNRPSVIKFSEADNAFSTIFLSFVLNEITENDVENSLKWRLSRVLPKLVLSDISLELKERVERFSPDVWKIVRKKAFQDLYKVVDKTFIEKITDAIPTTIDKYADITISLNEAKINGKLFDYEKPILELSEKLSSLNLENSDLFSRISRIIFSVLLNLISMIRWNRIHRNIRSTVAGHSFVVVTISYLIATLMKLDKNLRKEVIIKALLHDLPEAFTGDVITPTKKKTPELDRLVALVEKEMFIDWIENNPDIVILKNYVEHAVNPFEKESGRIVRVADYIAALLECAAEISSGNRTAIFKRSFFNFKSYIKRLSPLDISDWIDEIESLVL</sequence>
<gene>
    <name evidence="1" type="ORF">JYK00_01015</name>
</gene>
<dbReference type="Pfam" id="PF12917">
    <property type="entry name" value="YfbR-like"/>
    <property type="match status" value="1"/>
</dbReference>
<dbReference type="CDD" id="cd00077">
    <property type="entry name" value="HDc"/>
    <property type="match status" value="1"/>
</dbReference>
<evidence type="ECO:0000313" key="2">
    <source>
        <dbReference type="Proteomes" id="UP000671862"/>
    </source>
</evidence>
<name>A0ABX7S8N9_9BACT</name>
<accession>A0ABX7S8N9</accession>
<dbReference type="InterPro" id="IPR003607">
    <property type="entry name" value="HD/PDEase_dom"/>
</dbReference>
<dbReference type="RefSeq" id="WP_207566876.1">
    <property type="nucleotide sequence ID" value="NZ_CP071446.1"/>
</dbReference>
<organism evidence="1 2">
    <name type="scientific">Thermosipho ferrireducens</name>
    <dbReference type="NCBI Taxonomy" id="2571116"/>
    <lineage>
        <taxon>Bacteria</taxon>
        <taxon>Thermotogati</taxon>
        <taxon>Thermotogota</taxon>
        <taxon>Thermotogae</taxon>
        <taxon>Thermotogales</taxon>
        <taxon>Fervidobacteriaceae</taxon>
        <taxon>Thermosipho</taxon>
    </lineage>
</organism>
<dbReference type="SUPFAM" id="SSF109604">
    <property type="entry name" value="HD-domain/PDEase-like"/>
    <property type="match status" value="1"/>
</dbReference>
<dbReference type="Gene3D" id="1.10.3210.10">
    <property type="entry name" value="Hypothetical protein af1432"/>
    <property type="match status" value="2"/>
</dbReference>
<dbReference type="Proteomes" id="UP000671862">
    <property type="component" value="Chromosome"/>
</dbReference>